<comment type="caution">
    <text evidence="1">The sequence shown here is derived from an EMBL/GenBank/DDBJ whole genome shotgun (WGS) entry which is preliminary data.</text>
</comment>
<accession>A0ABD2CJR2</accession>
<evidence type="ECO:0000313" key="2">
    <source>
        <dbReference type="EMBL" id="KAL2745587.1"/>
    </source>
</evidence>
<dbReference type="EMBL" id="JAYRBN010000044">
    <property type="protein sequence ID" value="KAL2745322.1"/>
    <property type="molecule type" value="Genomic_DNA"/>
</dbReference>
<dbReference type="AlphaFoldDB" id="A0ABD2CJR2"/>
<sequence length="156" mass="17751">MERWKKNFSLIIFFSETIAPRRTGTGSVERARGALYAHIFCHLEEPDRGRLKGSSHPLRPYFLRTDRTNRSRFITGTKEKKFSLIIFFSETIAPRRTGPGSFGRAHCALYAHIFCVQIGPIGAALLQFKESKGKKHLYLTISFSETIARTRTEPGS</sequence>
<evidence type="ECO:0000313" key="1">
    <source>
        <dbReference type="EMBL" id="KAL2745322.1"/>
    </source>
</evidence>
<protein>
    <submittedName>
        <fullName evidence="1">Uncharacterized protein</fullName>
    </submittedName>
</protein>
<dbReference type="Proteomes" id="UP001607303">
    <property type="component" value="Unassembled WGS sequence"/>
</dbReference>
<gene>
    <name evidence="2" type="ORF">V1477_006442</name>
    <name evidence="1" type="ORF">V1477_006449</name>
</gene>
<dbReference type="EMBL" id="JAYRBN010000043">
    <property type="protein sequence ID" value="KAL2745587.1"/>
    <property type="molecule type" value="Genomic_DNA"/>
</dbReference>
<evidence type="ECO:0000313" key="3">
    <source>
        <dbReference type="Proteomes" id="UP001607303"/>
    </source>
</evidence>
<name>A0ABD2CJR2_VESMC</name>
<organism evidence="1 3">
    <name type="scientific">Vespula maculifrons</name>
    <name type="common">Eastern yellow jacket</name>
    <name type="synonym">Wasp</name>
    <dbReference type="NCBI Taxonomy" id="7453"/>
    <lineage>
        <taxon>Eukaryota</taxon>
        <taxon>Metazoa</taxon>
        <taxon>Ecdysozoa</taxon>
        <taxon>Arthropoda</taxon>
        <taxon>Hexapoda</taxon>
        <taxon>Insecta</taxon>
        <taxon>Pterygota</taxon>
        <taxon>Neoptera</taxon>
        <taxon>Endopterygota</taxon>
        <taxon>Hymenoptera</taxon>
        <taxon>Apocrita</taxon>
        <taxon>Aculeata</taxon>
        <taxon>Vespoidea</taxon>
        <taxon>Vespidae</taxon>
        <taxon>Vespinae</taxon>
        <taxon>Vespula</taxon>
    </lineage>
</organism>
<reference evidence="1 3" key="1">
    <citation type="journal article" date="2024" name="Ann. Entomol. Soc. Am.">
        <title>Genomic analyses of the southern and eastern yellowjacket wasps (Hymenoptera: Vespidae) reveal evolutionary signatures of social life.</title>
        <authorList>
            <person name="Catto M.A."/>
            <person name="Caine P.B."/>
            <person name="Orr S.E."/>
            <person name="Hunt B.G."/>
            <person name="Goodisman M.A.D."/>
        </authorList>
    </citation>
    <scope>NUCLEOTIDE SEQUENCE [LARGE SCALE GENOMIC DNA]</scope>
    <source>
        <strain evidence="1">232</strain>
        <tissue evidence="1">Head and thorax</tissue>
    </source>
</reference>
<proteinExistence type="predicted"/>
<keyword evidence="3" id="KW-1185">Reference proteome</keyword>